<proteinExistence type="predicted"/>
<name>A0A9W6SVI4_CANBO</name>
<feature type="transmembrane region" description="Helical" evidence="2">
    <location>
        <begin position="222"/>
        <end position="245"/>
    </location>
</feature>
<feature type="transmembrane region" description="Helical" evidence="2">
    <location>
        <begin position="349"/>
        <end position="370"/>
    </location>
</feature>
<feature type="transmembrane region" description="Helical" evidence="2">
    <location>
        <begin position="280"/>
        <end position="300"/>
    </location>
</feature>
<keyword evidence="2" id="KW-0472">Membrane</keyword>
<feature type="compositionally biased region" description="Low complexity" evidence="1">
    <location>
        <begin position="112"/>
        <end position="138"/>
    </location>
</feature>
<feature type="region of interest" description="Disordered" evidence="1">
    <location>
        <begin position="28"/>
        <end position="56"/>
    </location>
</feature>
<feature type="region of interest" description="Disordered" evidence="1">
    <location>
        <begin position="657"/>
        <end position="790"/>
    </location>
</feature>
<protein>
    <submittedName>
        <fullName evidence="3">Unnamed protein product</fullName>
    </submittedName>
</protein>
<feature type="compositionally biased region" description="Low complexity" evidence="1">
    <location>
        <begin position="715"/>
        <end position="727"/>
    </location>
</feature>
<comment type="caution">
    <text evidence="3">The sequence shown here is derived from an EMBL/GenBank/DDBJ whole genome shotgun (WGS) entry which is preliminary data.</text>
</comment>
<dbReference type="GO" id="GO:0000921">
    <property type="term" value="P:septin ring assembly"/>
    <property type="evidence" value="ECO:0007669"/>
    <property type="project" value="TreeGrafter"/>
</dbReference>
<dbReference type="GO" id="GO:0048309">
    <property type="term" value="P:endoplasmic reticulum inheritance"/>
    <property type="evidence" value="ECO:0007669"/>
    <property type="project" value="TreeGrafter"/>
</dbReference>
<evidence type="ECO:0000313" key="3">
    <source>
        <dbReference type="EMBL" id="GME67956.1"/>
    </source>
</evidence>
<feature type="compositionally biased region" description="Low complexity" evidence="1">
    <location>
        <begin position="159"/>
        <end position="172"/>
    </location>
</feature>
<feature type="transmembrane region" description="Helical" evidence="2">
    <location>
        <begin position="251"/>
        <end position="268"/>
    </location>
</feature>
<feature type="compositionally biased region" description="Low complexity" evidence="1">
    <location>
        <begin position="657"/>
        <end position="676"/>
    </location>
</feature>
<sequence>MDSKISNPRSLGKEDLIKSLPKLDVKDENENININSTDSQTRTPPSLPSPTSLPYLNSQKEISTDLQQKQIDNNTGVLPTQNNITNNNSSKKEDSTVKTAEKNDRSSTSPVSGNTGTPTAATASSESSSTTSSLLQRSSSTVNLTTNIISPKLSQAKLSTNPRNTPSTSTNNIASLAMNTSSSSTNSVVPTLSRNTSSYNNNKKPLKLYILNSFNEENFLQILRIILASIYLFLIILTIPLAFEIGGVNCGLSYSITILLLYFFLATLRVLKYHRIISSFIYYLQHLLLPSILFMFLTLFQKNNLNGSTNTVNGVINDIPGSNLESEIMNTDTIFKKIWWNIIIKAWKIFLINSTPLFTILEGFCSLLSIQAIGQMSKWLIKHRSDTWSIINLIASACVLSACLFFVVKIYVAPIDLQNIGFMSASLLGSAFTCTGFITIFGIYTGKGSPLECSLMFAYIVKCSYDLFPELSERNVDSLFKFIMDEFKKMDYQANNLNKDFINSVSNLFSHHNANNIVSNKLVDNTSKLLVNNDNLNYTLNNFNYKNLFSYDFIKNLIKSIWFKFINRNPNLLIIEKKNIEKYSNKVSDIFFNIILKFITENFPRSFESLYDFLKLAANNLTVPIILTLAYRIGVFFAATKIIPILQPSSSFSNNKFHHNSSNNSSPLNSVPSSPVIDSPFRDVNGNGNGGNSNNGIGISSLRDKHYVESDSDEMMSNSPPSSSLSLTELGNSSKSVNESGGLFNSPTNNRSKKLKRRSLKKKSKSSANFNNNNYNGHNGNANINNKKKKELDQSTSSRLIYLYSPCIIIAVYTNLMIQYNDELDTQNHIWNWLNYKFFNLTNINTTNDSTYVQSWQFWNWVNIFTVLSLYFLELISYDPHDSSLTDHWKG</sequence>
<organism evidence="3 4">
    <name type="scientific">Candida boidinii</name>
    <name type="common">Yeast</name>
    <dbReference type="NCBI Taxonomy" id="5477"/>
    <lineage>
        <taxon>Eukaryota</taxon>
        <taxon>Fungi</taxon>
        <taxon>Dikarya</taxon>
        <taxon>Ascomycota</taxon>
        <taxon>Saccharomycotina</taxon>
        <taxon>Pichiomycetes</taxon>
        <taxon>Pichiales</taxon>
        <taxon>Pichiaceae</taxon>
        <taxon>Ogataea</taxon>
        <taxon>Ogataea/Candida clade</taxon>
    </lineage>
</organism>
<feature type="compositionally biased region" description="Polar residues" evidence="1">
    <location>
        <begin position="73"/>
        <end position="89"/>
    </location>
</feature>
<evidence type="ECO:0000256" key="2">
    <source>
        <dbReference type="SAM" id="Phobius"/>
    </source>
</evidence>
<feature type="region of interest" description="Disordered" evidence="1">
    <location>
        <begin position="153"/>
        <end position="173"/>
    </location>
</feature>
<keyword evidence="4" id="KW-1185">Reference proteome</keyword>
<feature type="compositionally biased region" description="Polar residues" evidence="1">
    <location>
        <begin position="31"/>
        <end position="42"/>
    </location>
</feature>
<feature type="region of interest" description="Disordered" evidence="1">
    <location>
        <begin position="73"/>
        <end position="138"/>
    </location>
</feature>
<dbReference type="PANTHER" id="PTHR31726">
    <property type="entry name" value="PROTEIN ICE2"/>
    <property type="match status" value="1"/>
</dbReference>
<dbReference type="GO" id="GO:0005789">
    <property type="term" value="C:endoplasmic reticulum membrane"/>
    <property type="evidence" value="ECO:0007669"/>
    <property type="project" value="TreeGrafter"/>
</dbReference>
<dbReference type="PANTHER" id="PTHR31726:SF2">
    <property type="entry name" value="PROTEIN ICE2"/>
    <property type="match status" value="1"/>
</dbReference>
<feature type="compositionally biased region" description="Low complexity" evidence="1">
    <location>
        <begin position="766"/>
        <end position="785"/>
    </location>
</feature>
<keyword evidence="2" id="KW-0812">Transmembrane</keyword>
<dbReference type="GO" id="GO:0032541">
    <property type="term" value="C:cortical endoplasmic reticulum"/>
    <property type="evidence" value="ECO:0007669"/>
    <property type="project" value="TreeGrafter"/>
</dbReference>
<keyword evidence="2" id="KW-1133">Transmembrane helix</keyword>
<dbReference type="AlphaFoldDB" id="A0A9W6SVI4"/>
<evidence type="ECO:0000256" key="1">
    <source>
        <dbReference type="SAM" id="MobiDB-lite"/>
    </source>
</evidence>
<reference evidence="3" key="1">
    <citation type="submission" date="2023-04" db="EMBL/GenBank/DDBJ databases">
        <title>Candida boidinii NBRC 10035.</title>
        <authorList>
            <person name="Ichikawa N."/>
            <person name="Sato H."/>
            <person name="Tonouchi N."/>
        </authorList>
    </citation>
    <scope>NUCLEOTIDE SEQUENCE</scope>
    <source>
        <strain evidence="3">NBRC 10035</strain>
    </source>
</reference>
<accession>A0A9W6SVI4</accession>
<feature type="transmembrane region" description="Helical" evidence="2">
    <location>
        <begin position="420"/>
        <end position="444"/>
    </location>
</feature>
<dbReference type="InterPro" id="IPR013635">
    <property type="entry name" value="Ice2"/>
</dbReference>
<feature type="compositionally biased region" description="Basic residues" evidence="1">
    <location>
        <begin position="751"/>
        <end position="765"/>
    </location>
</feature>
<feature type="transmembrane region" description="Helical" evidence="2">
    <location>
        <begin position="390"/>
        <end position="414"/>
    </location>
</feature>
<evidence type="ECO:0000313" key="4">
    <source>
        <dbReference type="Proteomes" id="UP001165120"/>
    </source>
</evidence>
<gene>
    <name evidence="3" type="ORF">Cboi02_000129300</name>
</gene>
<dbReference type="Proteomes" id="UP001165120">
    <property type="component" value="Unassembled WGS sequence"/>
</dbReference>
<dbReference type="EMBL" id="BSXN01000290">
    <property type="protein sequence ID" value="GME67956.1"/>
    <property type="molecule type" value="Genomic_DNA"/>
</dbReference>
<feature type="compositionally biased region" description="Polar residues" evidence="1">
    <location>
        <begin position="729"/>
        <end position="748"/>
    </location>
</feature>
<feature type="compositionally biased region" description="Basic and acidic residues" evidence="1">
    <location>
        <begin position="90"/>
        <end position="105"/>
    </location>
</feature>
<dbReference type="Pfam" id="PF08426">
    <property type="entry name" value="ICE2"/>
    <property type="match status" value="1"/>
</dbReference>
<dbReference type="GO" id="GO:0097038">
    <property type="term" value="C:perinuclear endoplasmic reticulum"/>
    <property type="evidence" value="ECO:0007669"/>
    <property type="project" value="TreeGrafter"/>
</dbReference>